<dbReference type="InterPro" id="IPR021249">
    <property type="entry name" value="DUF2788"/>
</dbReference>
<feature type="transmembrane region" description="Helical" evidence="1">
    <location>
        <begin position="6"/>
        <end position="26"/>
    </location>
</feature>
<keyword evidence="1" id="KW-0812">Transmembrane</keyword>
<name>A0A437Q4T0_9GAMM</name>
<evidence type="ECO:0000313" key="2">
    <source>
        <dbReference type="EMBL" id="RVU29489.1"/>
    </source>
</evidence>
<dbReference type="AlphaFoldDB" id="A0A437Q4T0"/>
<accession>A0A437Q4T0</accession>
<gene>
    <name evidence="2" type="ORF">EOE65_16225</name>
</gene>
<evidence type="ECO:0000313" key="3">
    <source>
        <dbReference type="Proteomes" id="UP000282818"/>
    </source>
</evidence>
<dbReference type="Proteomes" id="UP000282818">
    <property type="component" value="Unassembled WGS sequence"/>
</dbReference>
<dbReference type="Pfam" id="PF10981">
    <property type="entry name" value="DUF2788"/>
    <property type="match status" value="1"/>
</dbReference>
<evidence type="ECO:0000256" key="1">
    <source>
        <dbReference type="SAM" id="Phobius"/>
    </source>
</evidence>
<dbReference type="RefSeq" id="WP_127695671.1">
    <property type="nucleotide sequence ID" value="NZ_SACQ01000009.1"/>
</dbReference>
<keyword evidence="1" id="KW-1133">Transmembrane helix</keyword>
<keyword evidence="1" id="KW-0472">Membrane</keyword>
<dbReference type="EMBL" id="SACQ01000009">
    <property type="protein sequence ID" value="RVU29489.1"/>
    <property type="molecule type" value="Genomic_DNA"/>
</dbReference>
<reference evidence="2 3" key="1">
    <citation type="submission" date="2019-01" db="EMBL/GenBank/DDBJ databases">
        <authorList>
            <person name="Chen W.-M."/>
        </authorList>
    </citation>
    <scope>NUCLEOTIDE SEQUENCE [LARGE SCALE GENOMIC DNA]</scope>
    <source>
        <strain evidence="2 3">HPM-16</strain>
    </source>
</reference>
<protein>
    <submittedName>
        <fullName evidence="2">DUF2788 domain-containing protein</fullName>
    </submittedName>
</protein>
<sequence length="68" mass="7322">MRLAEVEALMLNVGLVVFAGFVFFIIYDLAKRSNAGKFGTFVLFFALGLGLAAFLVKTVIVEMMGGSV</sequence>
<keyword evidence="3" id="KW-1185">Reference proteome</keyword>
<comment type="caution">
    <text evidence="2">The sequence shown here is derived from an EMBL/GenBank/DDBJ whole genome shotgun (WGS) entry which is preliminary data.</text>
</comment>
<feature type="transmembrane region" description="Helical" evidence="1">
    <location>
        <begin position="38"/>
        <end position="60"/>
    </location>
</feature>
<proteinExistence type="predicted"/>
<organism evidence="2 3">
    <name type="scientific">Neptunomonas marina</name>
    <dbReference type="NCBI Taxonomy" id="1815562"/>
    <lineage>
        <taxon>Bacteria</taxon>
        <taxon>Pseudomonadati</taxon>
        <taxon>Pseudomonadota</taxon>
        <taxon>Gammaproteobacteria</taxon>
        <taxon>Oceanospirillales</taxon>
        <taxon>Oceanospirillaceae</taxon>
        <taxon>Neptunomonas</taxon>
    </lineage>
</organism>